<gene>
    <name evidence="2" type="ORF">EVOR1521_LOCUS12239</name>
</gene>
<evidence type="ECO:0000259" key="1">
    <source>
        <dbReference type="PROSITE" id="PS50127"/>
    </source>
</evidence>
<feature type="domain" description="UBC core" evidence="1">
    <location>
        <begin position="5"/>
        <end position="77"/>
    </location>
</feature>
<accession>A0AA36IDX7</accession>
<comment type="caution">
    <text evidence="2">The sequence shown here is derived from an EMBL/GenBank/DDBJ whole genome shotgun (WGS) entry which is preliminary data.</text>
</comment>
<reference evidence="2" key="1">
    <citation type="submission" date="2023-08" db="EMBL/GenBank/DDBJ databases">
        <authorList>
            <person name="Chen Y."/>
            <person name="Shah S."/>
            <person name="Dougan E. K."/>
            <person name="Thang M."/>
            <person name="Chan C."/>
        </authorList>
    </citation>
    <scope>NUCLEOTIDE SEQUENCE</scope>
</reference>
<name>A0AA36IDX7_9DINO</name>
<dbReference type="PROSITE" id="PS50127">
    <property type="entry name" value="UBC_2"/>
    <property type="match status" value="1"/>
</dbReference>
<proteinExistence type="predicted"/>
<dbReference type="SUPFAM" id="SSF54495">
    <property type="entry name" value="UBC-like"/>
    <property type="match status" value="1"/>
</dbReference>
<dbReference type="AlphaFoldDB" id="A0AA36IDX7"/>
<protein>
    <recommendedName>
        <fullName evidence="1">UBC core domain-containing protein</fullName>
    </recommendedName>
</protein>
<dbReference type="InterPro" id="IPR016135">
    <property type="entry name" value="UBQ-conjugating_enzyme/RWD"/>
</dbReference>
<organism evidence="2 3">
    <name type="scientific">Effrenium voratum</name>
    <dbReference type="NCBI Taxonomy" id="2562239"/>
    <lineage>
        <taxon>Eukaryota</taxon>
        <taxon>Sar</taxon>
        <taxon>Alveolata</taxon>
        <taxon>Dinophyceae</taxon>
        <taxon>Suessiales</taxon>
        <taxon>Symbiodiniaceae</taxon>
        <taxon>Effrenium</taxon>
    </lineage>
</organism>
<evidence type="ECO:0000313" key="2">
    <source>
        <dbReference type="EMBL" id="CAJ1385689.1"/>
    </source>
</evidence>
<dbReference type="EMBL" id="CAUJNA010001269">
    <property type="protein sequence ID" value="CAJ1385689.1"/>
    <property type="molecule type" value="Genomic_DNA"/>
</dbReference>
<keyword evidence="3" id="KW-1185">Reference proteome</keyword>
<dbReference type="Gene3D" id="3.10.110.10">
    <property type="entry name" value="Ubiquitin Conjugating Enzyme"/>
    <property type="match status" value="1"/>
</dbReference>
<dbReference type="Proteomes" id="UP001178507">
    <property type="component" value="Unassembled WGS sequence"/>
</dbReference>
<dbReference type="InterPro" id="IPR000608">
    <property type="entry name" value="UBC"/>
</dbReference>
<sequence length="77" mass="8466">MASKQASSRLRKEIKAISEDPAPHIHVSVEESNILEWHYVLEGPKDADMHYKVESETSLGPDGSQGIAFASAFKLAK</sequence>
<evidence type="ECO:0000313" key="3">
    <source>
        <dbReference type="Proteomes" id="UP001178507"/>
    </source>
</evidence>